<name>A0ABU5DL37_9BURK</name>
<accession>A0ABU5DL37</accession>
<comment type="caution">
    <text evidence="1">The sequence shown here is derived from an EMBL/GenBank/DDBJ whole genome shotgun (WGS) entry which is preliminary data.</text>
</comment>
<organism evidence="1 2">
    <name type="scientific">Roseateles agri</name>
    <dbReference type="NCBI Taxonomy" id="3098619"/>
    <lineage>
        <taxon>Bacteria</taxon>
        <taxon>Pseudomonadati</taxon>
        <taxon>Pseudomonadota</taxon>
        <taxon>Betaproteobacteria</taxon>
        <taxon>Burkholderiales</taxon>
        <taxon>Sphaerotilaceae</taxon>
        <taxon>Roseateles</taxon>
    </lineage>
</organism>
<evidence type="ECO:0000313" key="2">
    <source>
        <dbReference type="Proteomes" id="UP001285263"/>
    </source>
</evidence>
<dbReference type="Proteomes" id="UP001285263">
    <property type="component" value="Unassembled WGS sequence"/>
</dbReference>
<dbReference type="RefSeq" id="WP_320424975.1">
    <property type="nucleotide sequence ID" value="NZ_JAXCLA010000007.1"/>
</dbReference>
<protein>
    <submittedName>
        <fullName evidence="1">L,D-transpeptidase</fullName>
    </submittedName>
</protein>
<evidence type="ECO:0000313" key="1">
    <source>
        <dbReference type="EMBL" id="MDY0747006.1"/>
    </source>
</evidence>
<reference evidence="1 2" key="1">
    <citation type="submission" date="2023-11" db="EMBL/GenBank/DDBJ databases">
        <title>Paucibacter sp. nov., isolated from fresh soil in Korea.</title>
        <authorList>
            <person name="Le N.T.T."/>
        </authorList>
    </citation>
    <scope>NUCLEOTIDE SEQUENCE [LARGE SCALE GENOMIC DNA]</scope>
    <source>
        <strain evidence="1 2">R3-3</strain>
    </source>
</reference>
<gene>
    <name evidence="1" type="ORF">SNE35_21010</name>
</gene>
<proteinExistence type="predicted"/>
<dbReference type="EMBL" id="JAXCLA010000007">
    <property type="protein sequence ID" value="MDY0747006.1"/>
    <property type="molecule type" value="Genomic_DNA"/>
</dbReference>
<sequence>MLKVDFVGQPSSMDARRTAEWAFTTGDTKGRPFAVVDKKNAHIYVFNGAGRLVGSAASLLGLAKGDGSAPGVAQKVSTGIPLAERTTPAGRFDSEPGHNIHGEAIVWVDYGAAVAIHRLRPAPASQRRPERLVSANPDDRRISLGCIVVEPAFYDTVIAPTLGSQRGVVYVLPEEGGALATTTLTASAAQPS</sequence>
<keyword evidence="2" id="KW-1185">Reference proteome</keyword>